<feature type="region of interest" description="Disordered" evidence="1">
    <location>
        <begin position="1"/>
        <end position="86"/>
    </location>
</feature>
<dbReference type="Proteomes" id="UP000059680">
    <property type="component" value="Chromosome 7"/>
</dbReference>
<name>A0A0P0X990_ORYSJ</name>
<reference evidence="2 3" key="3">
    <citation type="journal article" date="2013" name="Rice">
        <title>Improvement of the Oryza sativa Nipponbare reference genome using next generation sequence and optical map data.</title>
        <authorList>
            <person name="Kawahara Y."/>
            <person name="de la Bastide M."/>
            <person name="Hamilton J.P."/>
            <person name="Kanamori H."/>
            <person name="McCombie W.R."/>
            <person name="Ouyang S."/>
            <person name="Schwartz D.C."/>
            <person name="Tanaka T."/>
            <person name="Wu J."/>
            <person name="Zhou S."/>
            <person name="Childs K.L."/>
            <person name="Davidson R.M."/>
            <person name="Lin H."/>
            <person name="Quesada-Ocampo L."/>
            <person name="Vaillancourt B."/>
            <person name="Sakai H."/>
            <person name="Lee S.S."/>
            <person name="Kim J."/>
            <person name="Numa H."/>
            <person name="Itoh T."/>
            <person name="Buell C.R."/>
            <person name="Matsumoto T."/>
        </authorList>
    </citation>
    <scope>NUCLEOTIDE SEQUENCE [LARGE SCALE GENOMIC DNA]</scope>
    <source>
        <strain evidence="3">cv. Nipponbare</strain>
    </source>
</reference>
<feature type="region of interest" description="Disordered" evidence="1">
    <location>
        <begin position="148"/>
        <end position="179"/>
    </location>
</feature>
<dbReference type="Gramene" id="Os07t0621201-01">
    <property type="protein sequence ID" value="Os07t0621201-01"/>
    <property type="gene ID" value="Os07g0621201"/>
</dbReference>
<feature type="compositionally biased region" description="Basic and acidic residues" evidence="1">
    <location>
        <begin position="168"/>
        <end position="179"/>
    </location>
</feature>
<proteinExistence type="predicted"/>
<dbReference type="AlphaFoldDB" id="A0A0P0X990"/>
<dbReference type="ExpressionAtlas" id="A0A0P0X990">
    <property type="expression patterns" value="baseline"/>
</dbReference>
<sequence>MSPPVAEESEGGGSRMPESMGHPPPLLGFSLTPDLSPLSPTPPLPQDRRRAASWGCALSAAGKSGFGRHRRRRRPGGGKLHQHGQIDGAVDVEWRAGMPCTSTPSPRSLCVLFFSPLVPAAVALIRGAQRGGAPQRRERTELRARVVGWSALSTPPASDRPSPSAPPERGRGSRAEWGR</sequence>
<reference evidence="2 3" key="2">
    <citation type="journal article" date="2013" name="Plant Cell Physiol.">
        <title>Rice Annotation Project Database (RAP-DB): an integrative and interactive database for rice genomics.</title>
        <authorList>
            <person name="Sakai H."/>
            <person name="Lee S.S."/>
            <person name="Tanaka T."/>
            <person name="Numa H."/>
            <person name="Kim J."/>
            <person name="Kawahara Y."/>
            <person name="Wakimoto H."/>
            <person name="Yang C.C."/>
            <person name="Iwamoto M."/>
            <person name="Abe T."/>
            <person name="Yamada Y."/>
            <person name="Muto A."/>
            <person name="Inokuchi H."/>
            <person name="Ikemura T."/>
            <person name="Matsumoto T."/>
            <person name="Sasaki T."/>
            <person name="Itoh T."/>
        </authorList>
    </citation>
    <scope>NUCLEOTIDE SEQUENCE [LARGE SCALE GENOMIC DNA]</scope>
    <source>
        <strain evidence="3">cv. Nipponbare</strain>
    </source>
</reference>
<evidence type="ECO:0000256" key="1">
    <source>
        <dbReference type="SAM" id="MobiDB-lite"/>
    </source>
</evidence>
<keyword evidence="3" id="KW-1185">Reference proteome</keyword>
<gene>
    <name evidence="2" type="ordered locus">Os07g0621201</name>
    <name evidence="2" type="ORF">OSNPB_070621201</name>
</gene>
<organism evidence="2 3">
    <name type="scientific">Oryza sativa subsp. japonica</name>
    <name type="common">Rice</name>
    <dbReference type="NCBI Taxonomy" id="39947"/>
    <lineage>
        <taxon>Eukaryota</taxon>
        <taxon>Viridiplantae</taxon>
        <taxon>Streptophyta</taxon>
        <taxon>Embryophyta</taxon>
        <taxon>Tracheophyta</taxon>
        <taxon>Spermatophyta</taxon>
        <taxon>Magnoliopsida</taxon>
        <taxon>Liliopsida</taxon>
        <taxon>Poales</taxon>
        <taxon>Poaceae</taxon>
        <taxon>BOP clade</taxon>
        <taxon>Oryzoideae</taxon>
        <taxon>Oryzeae</taxon>
        <taxon>Oryzinae</taxon>
        <taxon>Oryza</taxon>
        <taxon>Oryza sativa</taxon>
    </lineage>
</organism>
<dbReference type="EMBL" id="AP014963">
    <property type="protein sequence ID" value="BAT02697.1"/>
    <property type="molecule type" value="Genomic_DNA"/>
</dbReference>
<evidence type="ECO:0000313" key="3">
    <source>
        <dbReference type="Proteomes" id="UP000059680"/>
    </source>
</evidence>
<feature type="compositionally biased region" description="Low complexity" evidence="1">
    <location>
        <begin position="153"/>
        <end position="162"/>
    </location>
</feature>
<accession>A0A0P0X990</accession>
<reference evidence="3" key="1">
    <citation type="journal article" date="2005" name="Nature">
        <title>The map-based sequence of the rice genome.</title>
        <authorList>
            <consortium name="International rice genome sequencing project (IRGSP)"/>
            <person name="Matsumoto T."/>
            <person name="Wu J."/>
            <person name="Kanamori H."/>
            <person name="Katayose Y."/>
            <person name="Fujisawa M."/>
            <person name="Namiki N."/>
            <person name="Mizuno H."/>
            <person name="Yamamoto K."/>
            <person name="Antonio B.A."/>
            <person name="Baba T."/>
            <person name="Sakata K."/>
            <person name="Nagamura Y."/>
            <person name="Aoki H."/>
            <person name="Arikawa K."/>
            <person name="Arita K."/>
            <person name="Bito T."/>
            <person name="Chiden Y."/>
            <person name="Fujitsuka N."/>
            <person name="Fukunaka R."/>
            <person name="Hamada M."/>
            <person name="Harada C."/>
            <person name="Hayashi A."/>
            <person name="Hijishita S."/>
            <person name="Honda M."/>
            <person name="Hosokawa S."/>
            <person name="Ichikawa Y."/>
            <person name="Idonuma A."/>
            <person name="Iijima M."/>
            <person name="Ikeda M."/>
            <person name="Ikeno M."/>
            <person name="Ito K."/>
            <person name="Ito S."/>
            <person name="Ito T."/>
            <person name="Ito Y."/>
            <person name="Ito Y."/>
            <person name="Iwabuchi A."/>
            <person name="Kamiya K."/>
            <person name="Karasawa W."/>
            <person name="Kurita K."/>
            <person name="Katagiri S."/>
            <person name="Kikuta A."/>
            <person name="Kobayashi H."/>
            <person name="Kobayashi N."/>
            <person name="Machita K."/>
            <person name="Maehara T."/>
            <person name="Masukawa M."/>
            <person name="Mizubayashi T."/>
            <person name="Mukai Y."/>
            <person name="Nagasaki H."/>
            <person name="Nagata Y."/>
            <person name="Naito S."/>
            <person name="Nakashima M."/>
            <person name="Nakama Y."/>
            <person name="Nakamichi Y."/>
            <person name="Nakamura M."/>
            <person name="Meguro A."/>
            <person name="Negishi M."/>
            <person name="Ohta I."/>
            <person name="Ohta T."/>
            <person name="Okamoto M."/>
            <person name="Ono N."/>
            <person name="Saji S."/>
            <person name="Sakaguchi M."/>
            <person name="Sakai K."/>
            <person name="Shibata M."/>
            <person name="Shimokawa T."/>
            <person name="Song J."/>
            <person name="Takazaki Y."/>
            <person name="Terasawa K."/>
            <person name="Tsugane M."/>
            <person name="Tsuji K."/>
            <person name="Ueda S."/>
            <person name="Waki K."/>
            <person name="Yamagata H."/>
            <person name="Yamamoto M."/>
            <person name="Yamamoto S."/>
            <person name="Yamane H."/>
            <person name="Yoshiki S."/>
            <person name="Yoshihara R."/>
            <person name="Yukawa K."/>
            <person name="Zhong H."/>
            <person name="Yano M."/>
            <person name="Yuan Q."/>
            <person name="Ouyang S."/>
            <person name="Liu J."/>
            <person name="Jones K.M."/>
            <person name="Gansberger K."/>
            <person name="Moffat K."/>
            <person name="Hill J."/>
            <person name="Bera J."/>
            <person name="Fadrosh D."/>
            <person name="Jin S."/>
            <person name="Johri S."/>
            <person name="Kim M."/>
            <person name="Overton L."/>
            <person name="Reardon M."/>
            <person name="Tsitrin T."/>
            <person name="Vuong H."/>
            <person name="Weaver B."/>
            <person name="Ciecko A."/>
            <person name="Tallon L."/>
            <person name="Jackson J."/>
            <person name="Pai G."/>
            <person name="Aken S.V."/>
            <person name="Utterback T."/>
            <person name="Reidmuller S."/>
            <person name="Feldblyum T."/>
            <person name="Hsiao J."/>
            <person name="Zismann V."/>
            <person name="Iobst S."/>
            <person name="de Vazeille A.R."/>
            <person name="Buell C.R."/>
            <person name="Ying K."/>
            <person name="Li Y."/>
            <person name="Lu T."/>
            <person name="Huang Y."/>
            <person name="Zhao Q."/>
            <person name="Feng Q."/>
            <person name="Zhang L."/>
            <person name="Zhu J."/>
            <person name="Weng Q."/>
            <person name="Mu J."/>
            <person name="Lu Y."/>
            <person name="Fan D."/>
            <person name="Liu Y."/>
            <person name="Guan J."/>
            <person name="Zhang Y."/>
            <person name="Yu S."/>
            <person name="Liu X."/>
            <person name="Zhang Y."/>
            <person name="Hong G."/>
            <person name="Han B."/>
            <person name="Choisne N."/>
            <person name="Demange N."/>
            <person name="Orjeda G."/>
            <person name="Samain S."/>
            <person name="Cattolico L."/>
            <person name="Pelletier E."/>
            <person name="Couloux A."/>
            <person name="Segurens B."/>
            <person name="Wincker P."/>
            <person name="D'Hont A."/>
            <person name="Scarpelli C."/>
            <person name="Weissenbach J."/>
            <person name="Salanoubat M."/>
            <person name="Quetier F."/>
            <person name="Yu Y."/>
            <person name="Kim H.R."/>
            <person name="Rambo T."/>
            <person name="Currie J."/>
            <person name="Collura K."/>
            <person name="Luo M."/>
            <person name="Yang T."/>
            <person name="Ammiraju J.S.S."/>
            <person name="Engler F."/>
            <person name="Soderlund C."/>
            <person name="Wing R.A."/>
            <person name="Palmer L.E."/>
            <person name="de la Bastide M."/>
            <person name="Spiegel L."/>
            <person name="Nascimento L."/>
            <person name="Zutavern T."/>
            <person name="O'Shaughnessy A."/>
            <person name="Dike S."/>
            <person name="Dedhia N."/>
            <person name="Preston R."/>
            <person name="Balija V."/>
            <person name="McCombie W.R."/>
            <person name="Chow T."/>
            <person name="Chen H."/>
            <person name="Chung M."/>
            <person name="Chen C."/>
            <person name="Shaw J."/>
            <person name="Wu H."/>
            <person name="Hsiao K."/>
            <person name="Chao Y."/>
            <person name="Chu M."/>
            <person name="Cheng C."/>
            <person name="Hour A."/>
            <person name="Lee P."/>
            <person name="Lin S."/>
            <person name="Lin Y."/>
            <person name="Liou J."/>
            <person name="Liu S."/>
            <person name="Hsing Y."/>
            <person name="Raghuvanshi S."/>
            <person name="Mohanty A."/>
            <person name="Bharti A.K."/>
            <person name="Gaur A."/>
            <person name="Gupta V."/>
            <person name="Kumar D."/>
            <person name="Ravi V."/>
            <person name="Vij S."/>
            <person name="Kapur A."/>
            <person name="Khurana P."/>
            <person name="Khurana P."/>
            <person name="Khurana J.P."/>
            <person name="Tyagi A.K."/>
            <person name="Gaikwad K."/>
            <person name="Singh A."/>
            <person name="Dalal V."/>
            <person name="Srivastava S."/>
            <person name="Dixit A."/>
            <person name="Pal A.K."/>
            <person name="Ghazi I.A."/>
            <person name="Yadav M."/>
            <person name="Pandit A."/>
            <person name="Bhargava A."/>
            <person name="Sureshbabu K."/>
            <person name="Batra K."/>
            <person name="Sharma T.R."/>
            <person name="Mohapatra T."/>
            <person name="Singh N.K."/>
            <person name="Messing J."/>
            <person name="Nelson A.B."/>
            <person name="Fuks G."/>
            <person name="Kavchok S."/>
            <person name="Keizer G."/>
            <person name="Linton E."/>
            <person name="Llaca V."/>
            <person name="Song R."/>
            <person name="Tanyolac B."/>
            <person name="Young S."/>
            <person name="Ho-Il K."/>
            <person name="Hahn J.H."/>
            <person name="Sangsakoo G."/>
            <person name="Vanavichit A."/>
            <person name="de Mattos Luiz.A.T."/>
            <person name="Zimmer P.D."/>
            <person name="Malone G."/>
            <person name="Dellagostin O."/>
            <person name="de Oliveira A.C."/>
            <person name="Bevan M."/>
            <person name="Bancroft I."/>
            <person name="Minx P."/>
            <person name="Cordum H."/>
            <person name="Wilson R."/>
            <person name="Cheng Z."/>
            <person name="Jin W."/>
            <person name="Jiang J."/>
            <person name="Leong S.A."/>
            <person name="Iwama H."/>
            <person name="Gojobori T."/>
            <person name="Itoh T."/>
            <person name="Niimura Y."/>
            <person name="Fujii Y."/>
            <person name="Habara T."/>
            <person name="Sakai H."/>
            <person name="Sato Y."/>
            <person name="Wilson G."/>
            <person name="Kumar K."/>
            <person name="McCouch S."/>
            <person name="Juretic N."/>
            <person name="Hoen D."/>
            <person name="Wright S."/>
            <person name="Bruskiewich R."/>
            <person name="Bureau T."/>
            <person name="Miyao A."/>
            <person name="Hirochika H."/>
            <person name="Nishikawa T."/>
            <person name="Kadowaki K."/>
            <person name="Sugiura M."/>
            <person name="Burr B."/>
            <person name="Sasaki T."/>
        </authorList>
    </citation>
    <scope>NUCLEOTIDE SEQUENCE [LARGE SCALE GENOMIC DNA]</scope>
    <source>
        <strain evidence="3">cv. Nipponbare</strain>
    </source>
</reference>
<feature type="compositionally biased region" description="Basic residues" evidence="1">
    <location>
        <begin position="66"/>
        <end position="82"/>
    </location>
</feature>
<protein>
    <submittedName>
        <fullName evidence="2">Os07g0621201 protein</fullName>
    </submittedName>
</protein>
<evidence type="ECO:0000313" key="2">
    <source>
        <dbReference type="EMBL" id="BAT02697.1"/>
    </source>
</evidence>